<dbReference type="InterPro" id="IPR032135">
    <property type="entry name" value="DUF4817"/>
</dbReference>
<dbReference type="EMBL" id="JAJSOF020000029">
    <property type="protein sequence ID" value="KAJ4432432.1"/>
    <property type="molecule type" value="Genomic_DNA"/>
</dbReference>
<sequence>MSKMATTNQQRAQCVLWYAKFESVKRVQKGFRHECGVRNVPKYGSILLWFRTFVETGSVLKNMQEVAGETSTRSNYVLAWTPNSPDLTPPDFFVWGFVKDIVYSQKRGNIDDLRCVELEHVRRKYLPPSMLSQNRSSLACFDLMGNREWEQKIELFLLKARKIRTSAVEVSYLFLSLKILCRQDRTFTLDRGKFAEFTSSVPWSKICTSSVRSQEVNNTSSKRAKKAQPLVFTVERAEAGGGNRDAT</sequence>
<dbReference type="PANTHER" id="PTHR47326:SF1">
    <property type="entry name" value="HTH PSQ-TYPE DOMAIN-CONTAINING PROTEIN"/>
    <property type="match status" value="1"/>
</dbReference>
<accession>A0ABQ8SEA6</accession>
<dbReference type="InterPro" id="IPR036397">
    <property type="entry name" value="RNaseH_sf"/>
</dbReference>
<evidence type="ECO:0000313" key="3">
    <source>
        <dbReference type="Proteomes" id="UP001148838"/>
    </source>
</evidence>
<feature type="domain" description="DUF4817" evidence="1">
    <location>
        <begin position="8"/>
        <end position="59"/>
    </location>
</feature>
<evidence type="ECO:0000259" key="1">
    <source>
        <dbReference type="Pfam" id="PF16087"/>
    </source>
</evidence>
<dbReference type="Pfam" id="PF16087">
    <property type="entry name" value="DUF4817"/>
    <property type="match status" value="1"/>
</dbReference>
<name>A0ABQ8SEA6_PERAM</name>
<gene>
    <name evidence="2" type="ORF">ANN_21051</name>
</gene>
<keyword evidence="3" id="KW-1185">Reference proteome</keyword>
<reference evidence="2 3" key="1">
    <citation type="journal article" date="2022" name="Allergy">
        <title>Genome assembly and annotation of Periplaneta americana reveal a comprehensive cockroach allergen profile.</title>
        <authorList>
            <person name="Wang L."/>
            <person name="Xiong Q."/>
            <person name="Saelim N."/>
            <person name="Wang L."/>
            <person name="Nong W."/>
            <person name="Wan A.T."/>
            <person name="Shi M."/>
            <person name="Liu X."/>
            <person name="Cao Q."/>
            <person name="Hui J.H.L."/>
            <person name="Sookrung N."/>
            <person name="Leung T.F."/>
            <person name="Tungtrongchitr A."/>
            <person name="Tsui S.K.W."/>
        </authorList>
    </citation>
    <scope>NUCLEOTIDE SEQUENCE [LARGE SCALE GENOMIC DNA]</scope>
    <source>
        <strain evidence="2">PWHHKU_190912</strain>
    </source>
</reference>
<dbReference type="Proteomes" id="UP001148838">
    <property type="component" value="Unassembled WGS sequence"/>
</dbReference>
<evidence type="ECO:0000313" key="2">
    <source>
        <dbReference type="EMBL" id="KAJ4432432.1"/>
    </source>
</evidence>
<organism evidence="2 3">
    <name type="scientific">Periplaneta americana</name>
    <name type="common">American cockroach</name>
    <name type="synonym">Blatta americana</name>
    <dbReference type="NCBI Taxonomy" id="6978"/>
    <lineage>
        <taxon>Eukaryota</taxon>
        <taxon>Metazoa</taxon>
        <taxon>Ecdysozoa</taxon>
        <taxon>Arthropoda</taxon>
        <taxon>Hexapoda</taxon>
        <taxon>Insecta</taxon>
        <taxon>Pterygota</taxon>
        <taxon>Neoptera</taxon>
        <taxon>Polyneoptera</taxon>
        <taxon>Dictyoptera</taxon>
        <taxon>Blattodea</taxon>
        <taxon>Blattoidea</taxon>
        <taxon>Blattidae</taxon>
        <taxon>Blattinae</taxon>
        <taxon>Periplaneta</taxon>
    </lineage>
</organism>
<dbReference type="Gene3D" id="3.30.420.10">
    <property type="entry name" value="Ribonuclease H-like superfamily/Ribonuclease H"/>
    <property type="match status" value="1"/>
</dbReference>
<protein>
    <recommendedName>
        <fullName evidence="1">DUF4817 domain-containing protein</fullName>
    </recommendedName>
</protein>
<proteinExistence type="predicted"/>
<dbReference type="PANTHER" id="PTHR47326">
    <property type="entry name" value="TRANSPOSABLE ELEMENT TC3 TRANSPOSASE-LIKE PROTEIN"/>
    <property type="match status" value="1"/>
</dbReference>
<comment type="caution">
    <text evidence="2">The sequence shown here is derived from an EMBL/GenBank/DDBJ whole genome shotgun (WGS) entry which is preliminary data.</text>
</comment>